<evidence type="ECO:0000313" key="2">
    <source>
        <dbReference type="Proteomes" id="UP001266305"/>
    </source>
</evidence>
<dbReference type="InterPro" id="IPR029064">
    <property type="entry name" value="Ribosomal_eL30-like_sf"/>
</dbReference>
<dbReference type="Gene3D" id="3.30.1330.30">
    <property type="match status" value="1"/>
</dbReference>
<proteinExistence type="predicted"/>
<reference evidence="1 2" key="1">
    <citation type="submission" date="2023-05" db="EMBL/GenBank/DDBJ databases">
        <title>B98-5 Cell Line De Novo Hybrid Assembly: An Optical Mapping Approach.</title>
        <authorList>
            <person name="Kananen K."/>
            <person name="Auerbach J.A."/>
            <person name="Kautto E."/>
            <person name="Blachly J.S."/>
        </authorList>
    </citation>
    <scope>NUCLEOTIDE SEQUENCE [LARGE SCALE GENOMIC DNA]</scope>
    <source>
        <strain evidence="1">B95-8</strain>
        <tissue evidence="1">Cell line</tissue>
    </source>
</reference>
<keyword evidence="2" id="KW-1185">Reference proteome</keyword>
<protein>
    <submittedName>
        <fullName evidence="1">60S ribosomal protein L7A</fullName>
    </submittedName>
</protein>
<comment type="caution">
    <text evidence="1">The sequence shown here is derived from an EMBL/GenBank/DDBJ whole genome shotgun (WGS) entry which is preliminary data.</text>
</comment>
<dbReference type="EMBL" id="JASSZA010000005">
    <property type="protein sequence ID" value="KAK2109644.1"/>
    <property type="molecule type" value="Genomic_DNA"/>
</dbReference>
<dbReference type="GO" id="GO:0005840">
    <property type="term" value="C:ribosome"/>
    <property type="evidence" value="ECO:0007669"/>
    <property type="project" value="UniProtKB-KW"/>
</dbReference>
<evidence type="ECO:0000313" key="1">
    <source>
        <dbReference type="EMBL" id="KAK2109644.1"/>
    </source>
</evidence>
<dbReference type="Proteomes" id="UP001266305">
    <property type="component" value="Unassembled WGS sequence"/>
</dbReference>
<name>A0ABQ9VL77_SAGOE</name>
<keyword evidence="1" id="KW-0687">Ribonucleoprotein</keyword>
<dbReference type="SUPFAM" id="SSF55315">
    <property type="entry name" value="L30e-like"/>
    <property type="match status" value="1"/>
</dbReference>
<organism evidence="1 2">
    <name type="scientific">Saguinus oedipus</name>
    <name type="common">Cotton-top tamarin</name>
    <name type="synonym">Oedipomidas oedipus</name>
    <dbReference type="NCBI Taxonomy" id="9490"/>
    <lineage>
        <taxon>Eukaryota</taxon>
        <taxon>Metazoa</taxon>
        <taxon>Chordata</taxon>
        <taxon>Craniata</taxon>
        <taxon>Vertebrata</taxon>
        <taxon>Euteleostomi</taxon>
        <taxon>Mammalia</taxon>
        <taxon>Eutheria</taxon>
        <taxon>Euarchontoglires</taxon>
        <taxon>Primates</taxon>
        <taxon>Haplorrhini</taxon>
        <taxon>Platyrrhini</taxon>
        <taxon>Cebidae</taxon>
        <taxon>Callitrichinae</taxon>
        <taxon>Saguinus</taxon>
    </lineage>
</organism>
<gene>
    <name evidence="1" type="primary">RPL7A_15</name>
    <name evidence="1" type="ORF">P7K49_009390</name>
</gene>
<accession>A0ABQ9VL77</accession>
<sequence>MPWECPWQGPVPICTPDPGKARLGRLAHRKTCTTVAFTQVNWEDKGALAKLVEAIRTGLANDRYDEICRQWGGNVPGPESVALIAKLKKAKANELATKLD</sequence>
<keyword evidence="1" id="KW-0689">Ribosomal protein</keyword>